<keyword evidence="3" id="KW-0677">Repeat</keyword>
<dbReference type="InterPro" id="IPR018357">
    <property type="entry name" value="Hexapep_transf_CS"/>
</dbReference>
<comment type="similarity">
    <text evidence="1">Belongs to the transferase hexapeptide repeat family.</text>
</comment>
<dbReference type="Gene3D" id="2.160.10.10">
    <property type="entry name" value="Hexapeptide repeat proteins"/>
    <property type="match status" value="1"/>
</dbReference>
<dbReference type="InterPro" id="IPR020019">
    <property type="entry name" value="AcTrfase_PglD-like"/>
</dbReference>
<evidence type="ECO:0000313" key="9">
    <source>
        <dbReference type="Proteomes" id="UP000487350"/>
    </source>
</evidence>
<dbReference type="CDD" id="cd03360">
    <property type="entry name" value="LbH_AT_putative"/>
    <property type="match status" value="1"/>
</dbReference>
<dbReference type="GO" id="GO:0016746">
    <property type="term" value="F:acyltransferase activity"/>
    <property type="evidence" value="ECO:0007669"/>
    <property type="project" value="UniProtKB-KW"/>
</dbReference>
<keyword evidence="9" id="KW-1185">Reference proteome</keyword>
<dbReference type="OrthoDB" id="9794407at2"/>
<organism evidence="8 9">
    <name type="scientific">Caenimonas koreensis DSM 17982</name>
    <dbReference type="NCBI Taxonomy" id="1121255"/>
    <lineage>
        <taxon>Bacteria</taxon>
        <taxon>Pseudomonadati</taxon>
        <taxon>Pseudomonadota</taxon>
        <taxon>Betaproteobacteria</taxon>
        <taxon>Burkholderiales</taxon>
        <taxon>Comamonadaceae</taxon>
        <taxon>Caenimonas</taxon>
    </lineage>
</organism>
<dbReference type="Pfam" id="PF17836">
    <property type="entry name" value="PglD_N"/>
    <property type="match status" value="1"/>
</dbReference>
<keyword evidence="4 8" id="KW-0012">Acyltransferase</keyword>
<comment type="caution">
    <text evidence="8">The sequence shown here is derived from an EMBL/GenBank/DDBJ whole genome shotgun (WGS) entry which is preliminary data.</text>
</comment>
<dbReference type="InterPro" id="IPR001451">
    <property type="entry name" value="Hexapep"/>
</dbReference>
<dbReference type="InterPro" id="IPR050179">
    <property type="entry name" value="Trans_hexapeptide_repeat"/>
</dbReference>
<evidence type="ECO:0000256" key="3">
    <source>
        <dbReference type="ARBA" id="ARBA00022737"/>
    </source>
</evidence>
<name>A0A844ATQ1_9BURK</name>
<dbReference type="AlphaFoldDB" id="A0A844ATQ1"/>
<evidence type="ECO:0000256" key="6">
    <source>
        <dbReference type="PIRSR" id="PIRSR620019-2"/>
    </source>
</evidence>
<dbReference type="SUPFAM" id="SSF51161">
    <property type="entry name" value="Trimeric LpxA-like enzymes"/>
    <property type="match status" value="1"/>
</dbReference>
<dbReference type="EMBL" id="WJBU01000009">
    <property type="protein sequence ID" value="MRD47725.1"/>
    <property type="molecule type" value="Genomic_DNA"/>
</dbReference>
<evidence type="ECO:0000256" key="4">
    <source>
        <dbReference type="ARBA" id="ARBA00023315"/>
    </source>
</evidence>
<dbReference type="InterPro" id="IPR041561">
    <property type="entry name" value="PglD_N"/>
</dbReference>
<keyword evidence="2 8" id="KW-0808">Transferase</keyword>
<reference evidence="8 9" key="1">
    <citation type="submission" date="2019-11" db="EMBL/GenBank/DDBJ databases">
        <title>Caenimonas koreensis gen. nov., sp. nov., isolated from activated sludge.</title>
        <authorList>
            <person name="Seung H.R."/>
        </authorList>
    </citation>
    <scope>NUCLEOTIDE SEQUENCE [LARGE SCALE GENOMIC DNA]</scope>
    <source>
        <strain evidence="8 9">EMB320</strain>
    </source>
</reference>
<feature type="binding site" evidence="6">
    <location>
        <position position="72"/>
    </location>
    <ligand>
        <name>substrate</name>
    </ligand>
</feature>
<evidence type="ECO:0000259" key="7">
    <source>
        <dbReference type="Pfam" id="PF17836"/>
    </source>
</evidence>
<dbReference type="PROSITE" id="PS00101">
    <property type="entry name" value="HEXAPEP_TRANSFERASES"/>
    <property type="match status" value="1"/>
</dbReference>
<feature type="domain" description="PglD N-terminal" evidence="7">
    <location>
        <begin position="2"/>
        <end position="79"/>
    </location>
</feature>
<evidence type="ECO:0000313" key="8">
    <source>
        <dbReference type="EMBL" id="MRD47725.1"/>
    </source>
</evidence>
<evidence type="ECO:0000256" key="5">
    <source>
        <dbReference type="PIRSR" id="PIRSR620019-1"/>
    </source>
</evidence>
<evidence type="ECO:0000256" key="1">
    <source>
        <dbReference type="ARBA" id="ARBA00007274"/>
    </source>
</evidence>
<dbReference type="Pfam" id="PF00132">
    <property type="entry name" value="Hexapep"/>
    <property type="match status" value="1"/>
</dbReference>
<protein>
    <submittedName>
        <fullName evidence="8">Sugar O-acyltransferase</fullName>
    </submittedName>
</protein>
<dbReference type="PANTHER" id="PTHR43300">
    <property type="entry name" value="ACETYLTRANSFERASE"/>
    <property type="match status" value="1"/>
</dbReference>
<proteinExistence type="inferred from homology"/>
<dbReference type="Proteomes" id="UP000487350">
    <property type="component" value="Unassembled WGS sequence"/>
</dbReference>
<dbReference type="InterPro" id="IPR011004">
    <property type="entry name" value="Trimer_LpxA-like_sf"/>
</dbReference>
<feature type="site" description="Increases basicity of active site His" evidence="5">
    <location>
        <position position="138"/>
    </location>
</feature>
<feature type="active site" description="Proton acceptor" evidence="5">
    <location>
        <position position="137"/>
    </location>
</feature>
<dbReference type="PANTHER" id="PTHR43300:SF7">
    <property type="entry name" value="UDP-N-ACETYLBACILLOSAMINE N-ACETYLTRANSFERASE"/>
    <property type="match status" value="1"/>
</dbReference>
<sequence>MLILGAGGHGRVVADAALAGGQWSRVFACDRDPARSGGDLPHGGSGELLHGVMLMPIAQAMAVGVPVHVAIGKAAHRERECAALRAGALATVTHPTASISRFATLAPGCFIAAQAVVAPGASLGTSVIVNHGVVVDHDVVVGEFSHIAPRAALGGGVSIGKRVLVGAGASVLPGIRIADDVTIGAGAVVVDHIDEPGTYAGVPARRLQ</sequence>
<dbReference type="NCBIfam" id="TIGR03570">
    <property type="entry name" value="NeuD_NnaD"/>
    <property type="match status" value="1"/>
</dbReference>
<evidence type="ECO:0000256" key="2">
    <source>
        <dbReference type="ARBA" id="ARBA00022679"/>
    </source>
</evidence>
<gene>
    <name evidence="8" type="ORF">GHT07_10585</name>
</gene>
<feature type="binding site" evidence="6">
    <location>
        <position position="146"/>
    </location>
    <ligand>
        <name>acetyl-CoA</name>
        <dbReference type="ChEBI" id="CHEBI:57288"/>
    </ligand>
</feature>
<dbReference type="Gene3D" id="3.40.50.20">
    <property type="match status" value="1"/>
</dbReference>
<accession>A0A844ATQ1</accession>